<evidence type="ECO:0000256" key="7">
    <source>
        <dbReference type="SAM" id="Phobius"/>
    </source>
</evidence>
<dbReference type="SMART" id="SM00304">
    <property type="entry name" value="HAMP"/>
    <property type="match status" value="1"/>
</dbReference>
<dbReference type="EMBL" id="CP051680">
    <property type="protein sequence ID" value="QJD84025.1"/>
    <property type="molecule type" value="Genomic_DNA"/>
</dbReference>
<dbReference type="InterPro" id="IPR036890">
    <property type="entry name" value="HATPase_C_sf"/>
</dbReference>
<keyword evidence="7" id="KW-0812">Transmembrane</keyword>
<keyword evidence="5 9" id="KW-0418">Kinase</keyword>
<evidence type="ECO:0000259" key="8">
    <source>
        <dbReference type="PROSITE" id="PS50885"/>
    </source>
</evidence>
<keyword evidence="3" id="KW-0597">Phosphoprotein</keyword>
<evidence type="ECO:0000256" key="6">
    <source>
        <dbReference type="ARBA" id="ARBA00023136"/>
    </source>
</evidence>
<keyword evidence="10" id="KW-1185">Reference proteome</keyword>
<accession>A0A7Z2VJC3</accession>
<keyword evidence="4" id="KW-0808">Transferase</keyword>
<evidence type="ECO:0000313" key="9">
    <source>
        <dbReference type="EMBL" id="QJD84025.1"/>
    </source>
</evidence>
<dbReference type="Pfam" id="PF06580">
    <property type="entry name" value="His_kinase"/>
    <property type="match status" value="1"/>
</dbReference>
<dbReference type="CDD" id="cd06225">
    <property type="entry name" value="HAMP"/>
    <property type="match status" value="1"/>
</dbReference>
<dbReference type="SUPFAM" id="SSF158472">
    <property type="entry name" value="HAMP domain-like"/>
    <property type="match status" value="1"/>
</dbReference>
<dbReference type="Proteomes" id="UP000502248">
    <property type="component" value="Chromosome"/>
</dbReference>
<evidence type="ECO:0000313" key="10">
    <source>
        <dbReference type="Proteomes" id="UP000502248"/>
    </source>
</evidence>
<dbReference type="GO" id="GO:0000155">
    <property type="term" value="F:phosphorelay sensor kinase activity"/>
    <property type="evidence" value="ECO:0007669"/>
    <property type="project" value="InterPro"/>
</dbReference>
<keyword evidence="6 7" id="KW-0472">Membrane</keyword>
<dbReference type="InterPro" id="IPR003660">
    <property type="entry name" value="HAMP_dom"/>
</dbReference>
<sequence>MRREFSVRHTIFMRLVVTFMLIMIPVFLLGIYIYQWAIRTTSEDISRTAESQIAFYLNDLENEIERMKLLQYGLLEDGDLNKLAITWETMGTIDRMDKINSVINRIIAIQNSSRYIRDVNVHIRPIGKTLSALLGPSEIDEDKFGIFGSEAIRQGAGTRLIDWNGELYLSAASSRWSKGKPPLFIVEIELDRQRLNEALEQFNTYPDNGSLLVFGQGGYGISSGAKAIQDGAKEIIRQLEHFAESGPDTFSLSGQRYFVSRAHSERLDMSIYRLINDRIVRKPLERFYLLAWLIAIGAFGIILIYAVSTYKFIHKPLLKLVRGFRRLENGDLELTIAHRTNDEFQYIYTRFNQMVVNLRMLIDQAYKQKILTQRAELKQLQSQINPHFLYNSFFILNTMAKTGDTERIEQFTTQLGEYFRFVTRNASDEIRLKQEIRHARMYTEIQDMRFYKRIHSSFDELPSEFEEIRVPRLIVQPIIENAFEHSLEKKARNGRIDVRFERVDRWVCIIIEDNGEGLSDEEIYRISHRLGHEDSETETTGIVNVHRRIVFTCGEGSGLEISRSGLGGLRVTIRIPLEEEKFNVQAASG</sequence>
<feature type="transmembrane region" description="Helical" evidence="7">
    <location>
        <begin position="12"/>
        <end position="34"/>
    </location>
</feature>
<proteinExistence type="predicted"/>
<dbReference type="PROSITE" id="PS50885">
    <property type="entry name" value="HAMP"/>
    <property type="match status" value="1"/>
</dbReference>
<evidence type="ECO:0000256" key="5">
    <source>
        <dbReference type="ARBA" id="ARBA00022777"/>
    </source>
</evidence>
<reference evidence="9 10" key="1">
    <citation type="submission" date="2020-04" db="EMBL/GenBank/DDBJ databases">
        <title>Genome sequencing of novel species.</title>
        <authorList>
            <person name="Heo J."/>
            <person name="Kim S.-J."/>
            <person name="Kim J.-S."/>
            <person name="Hong S.-B."/>
            <person name="Kwon S.-W."/>
        </authorList>
    </citation>
    <scope>NUCLEOTIDE SEQUENCE [LARGE SCALE GENOMIC DNA]</scope>
    <source>
        <strain evidence="9 10">MFER-1</strain>
    </source>
</reference>
<dbReference type="PANTHER" id="PTHR34220">
    <property type="entry name" value="SENSOR HISTIDINE KINASE YPDA"/>
    <property type="match status" value="1"/>
</dbReference>
<dbReference type="PANTHER" id="PTHR34220:SF7">
    <property type="entry name" value="SENSOR HISTIDINE KINASE YPDA"/>
    <property type="match status" value="1"/>
</dbReference>
<dbReference type="Pfam" id="PF02518">
    <property type="entry name" value="HATPase_c"/>
    <property type="match status" value="1"/>
</dbReference>
<dbReference type="Pfam" id="PF00672">
    <property type="entry name" value="HAMP"/>
    <property type="match status" value="1"/>
</dbReference>
<keyword evidence="7" id="KW-1133">Transmembrane helix</keyword>
<name>A0A7Z2VJC3_9BACL</name>
<gene>
    <name evidence="9" type="ORF">HH215_13075</name>
</gene>
<keyword evidence="2" id="KW-1003">Cell membrane</keyword>
<comment type="subcellular location">
    <subcellularLocation>
        <location evidence="1">Cell membrane</location>
        <topology evidence="1">Multi-pass membrane protein</topology>
    </subcellularLocation>
</comment>
<evidence type="ECO:0000256" key="4">
    <source>
        <dbReference type="ARBA" id="ARBA00022679"/>
    </source>
</evidence>
<dbReference type="InterPro" id="IPR010559">
    <property type="entry name" value="Sig_transdc_His_kin_internal"/>
</dbReference>
<dbReference type="Gene3D" id="6.10.340.10">
    <property type="match status" value="1"/>
</dbReference>
<dbReference type="InterPro" id="IPR050640">
    <property type="entry name" value="Bact_2-comp_sensor_kinase"/>
</dbReference>
<evidence type="ECO:0000256" key="3">
    <source>
        <dbReference type="ARBA" id="ARBA00022553"/>
    </source>
</evidence>
<feature type="transmembrane region" description="Helical" evidence="7">
    <location>
        <begin position="287"/>
        <end position="307"/>
    </location>
</feature>
<dbReference type="GO" id="GO:0005886">
    <property type="term" value="C:plasma membrane"/>
    <property type="evidence" value="ECO:0007669"/>
    <property type="project" value="UniProtKB-SubCell"/>
</dbReference>
<dbReference type="KEGG" id="cheb:HH215_13075"/>
<dbReference type="SUPFAM" id="SSF55874">
    <property type="entry name" value="ATPase domain of HSP90 chaperone/DNA topoisomerase II/histidine kinase"/>
    <property type="match status" value="1"/>
</dbReference>
<protein>
    <submittedName>
        <fullName evidence="9">Histidine kinase</fullName>
    </submittedName>
</protein>
<dbReference type="InterPro" id="IPR003594">
    <property type="entry name" value="HATPase_dom"/>
</dbReference>
<evidence type="ECO:0000256" key="2">
    <source>
        <dbReference type="ARBA" id="ARBA00022475"/>
    </source>
</evidence>
<dbReference type="SMART" id="SM00387">
    <property type="entry name" value="HATPase_c"/>
    <property type="match status" value="1"/>
</dbReference>
<dbReference type="AlphaFoldDB" id="A0A7Z2VJC3"/>
<dbReference type="Gene3D" id="3.30.565.10">
    <property type="entry name" value="Histidine kinase-like ATPase, C-terminal domain"/>
    <property type="match status" value="1"/>
</dbReference>
<evidence type="ECO:0000256" key="1">
    <source>
        <dbReference type="ARBA" id="ARBA00004651"/>
    </source>
</evidence>
<feature type="domain" description="HAMP" evidence="8">
    <location>
        <begin position="311"/>
        <end position="363"/>
    </location>
</feature>
<dbReference type="RefSeq" id="WP_169280310.1">
    <property type="nucleotide sequence ID" value="NZ_CP051680.1"/>
</dbReference>
<organism evidence="9 10">
    <name type="scientific">Cohnella herbarum</name>
    <dbReference type="NCBI Taxonomy" id="2728023"/>
    <lineage>
        <taxon>Bacteria</taxon>
        <taxon>Bacillati</taxon>
        <taxon>Bacillota</taxon>
        <taxon>Bacilli</taxon>
        <taxon>Bacillales</taxon>
        <taxon>Paenibacillaceae</taxon>
        <taxon>Cohnella</taxon>
    </lineage>
</organism>